<dbReference type="PROSITE" id="PS51257">
    <property type="entry name" value="PROKAR_LIPOPROTEIN"/>
    <property type="match status" value="1"/>
</dbReference>
<protein>
    <submittedName>
        <fullName evidence="1">Uncharacterized protein</fullName>
    </submittedName>
</protein>
<dbReference type="AlphaFoldDB" id="A0A5C4NWQ9"/>
<evidence type="ECO:0000313" key="1">
    <source>
        <dbReference type="EMBL" id="TNC78532.1"/>
    </source>
</evidence>
<evidence type="ECO:0000313" key="2">
    <source>
        <dbReference type="Proteomes" id="UP000305681"/>
    </source>
</evidence>
<dbReference type="EMBL" id="VDGE01000001">
    <property type="protein sequence ID" value="TNC78532.1"/>
    <property type="molecule type" value="Genomic_DNA"/>
</dbReference>
<gene>
    <name evidence="1" type="ORF">FHI69_04390</name>
</gene>
<organism evidence="1 2">
    <name type="scientific">Janthinobacterium lividum</name>
    <dbReference type="NCBI Taxonomy" id="29581"/>
    <lineage>
        <taxon>Bacteria</taxon>
        <taxon>Pseudomonadati</taxon>
        <taxon>Pseudomonadota</taxon>
        <taxon>Betaproteobacteria</taxon>
        <taxon>Burkholderiales</taxon>
        <taxon>Oxalobacteraceae</taxon>
        <taxon>Janthinobacterium</taxon>
    </lineage>
</organism>
<reference evidence="1 2" key="1">
    <citation type="submission" date="2019-06" db="EMBL/GenBank/DDBJ databases">
        <title>Genome sequence of Janthinobacterium lividum UCD_MED1.</title>
        <authorList>
            <person name="De Leon M.E."/>
            <person name="Jospin G."/>
        </authorList>
    </citation>
    <scope>NUCLEOTIDE SEQUENCE [LARGE SCALE GENOMIC DNA]</scope>
    <source>
        <strain evidence="1 2">UCD_MED1</strain>
    </source>
</reference>
<accession>A0A5C4NWQ9</accession>
<dbReference type="Proteomes" id="UP000305681">
    <property type="component" value="Unassembled WGS sequence"/>
</dbReference>
<proteinExistence type="predicted"/>
<sequence length="71" mass="7884">MMSLPKYVVTIRKGACVGPVAGACLAAGRSLRSAFLSRTRIRGVRIELIQKTDFNNLFVLFIKFIVAQKIQ</sequence>
<comment type="caution">
    <text evidence="1">The sequence shown here is derived from an EMBL/GenBank/DDBJ whole genome shotgun (WGS) entry which is preliminary data.</text>
</comment>
<name>A0A5C4NWQ9_9BURK</name>
<dbReference type="RefSeq" id="WP_128142762.1">
    <property type="nucleotide sequence ID" value="NZ_UGJG01000004.1"/>
</dbReference>